<dbReference type="GeneID" id="90541740"/>
<evidence type="ECO:0000313" key="1">
    <source>
        <dbReference type="EMBL" id="WUR03930.1"/>
    </source>
</evidence>
<dbReference type="KEGG" id="vnx:VNE69_06243"/>
<dbReference type="Proteomes" id="UP001334084">
    <property type="component" value="Chromosome 6"/>
</dbReference>
<keyword evidence="2" id="KW-1185">Reference proteome</keyword>
<dbReference type="RefSeq" id="XP_065330075.1">
    <property type="nucleotide sequence ID" value="XM_065474003.1"/>
</dbReference>
<reference evidence="1" key="1">
    <citation type="journal article" date="2024" name="BMC Genomics">
        <title>Functional annotation of a divergent genome using sequence and structure-based similarity.</title>
        <authorList>
            <person name="Svedberg D."/>
            <person name="Winiger R.R."/>
            <person name="Berg A."/>
            <person name="Sharma H."/>
            <person name="Tellgren-Roth C."/>
            <person name="Debrunner-Vossbrinck B.A."/>
            <person name="Vossbrinck C.R."/>
            <person name="Barandun J."/>
        </authorList>
    </citation>
    <scope>NUCLEOTIDE SEQUENCE</scope>
    <source>
        <strain evidence="1">Illinois isolate</strain>
    </source>
</reference>
<sequence length="733" mass="87637">MYFAKILSLILVIRGCKHVYDKLNEVIINKIENKDYGIIKRRNFFFEVLLGFDENDNILSIKLSIQLSNIDIRPKFKNIKVNCNYKSIDDIVKEIEHILFEAYKEKVVDSIILIYNLKFNESNYILKKIINNIKKENIVRKKRPFHSDICYVNIIENNALIAITSSKTKRYFYYIENKIYDQCIQRENIKNSNINSIWICIYIDQIYYFFELDIKELGLENLYFSNITKKVYDNENDDKVFQYLYELYLYANIENFDTCIGTFLPLCTINDVLIIGNNFTIELKNQEIVFLLDSGDYYYSFKEKTAKNIKILFEFQELLVKISMILKAEEKFKCVELFFRITENNIYLKLLVDRILFYSRTSLRIIFTHLLLIEKILDETELKKIIANEALSEKRKIQILKDTLRILLKYECLSSTYTMKICLFLEAEISMNEDDVISNSLFGTLKKIAKIIADKKTQKNNFNELIETSDKVQVDLLTIYEEIYILHIDNIKNMKEIVSEYVFQVILLFTESVHNIGVNLSNKTDKVFTRSWINENEIEKNNDIIRKKLIDKSHEDKNIEKIKKILEIESEKKLRKALNTIQYHALNKFVKNLYDDKIYMNFENNYKTQGYNLIDNVLIYDDKTRKLLNYSKINVENLINSFKNCEKEKFYKRLKYYMKENLRRNVKPHFFYAMMEFFESEINNEICNNARHKINIENIKSKFSEYDVLELLNMDFGIKIHEVLIKSLENKNQ</sequence>
<proteinExistence type="predicted"/>
<gene>
    <name evidence="1" type="ORF">VNE69_06243</name>
</gene>
<dbReference type="EMBL" id="CP142731">
    <property type="protein sequence ID" value="WUR03930.1"/>
    <property type="molecule type" value="Genomic_DNA"/>
</dbReference>
<organism evidence="1 2">
    <name type="scientific">Vairimorpha necatrix</name>
    <dbReference type="NCBI Taxonomy" id="6039"/>
    <lineage>
        <taxon>Eukaryota</taxon>
        <taxon>Fungi</taxon>
        <taxon>Fungi incertae sedis</taxon>
        <taxon>Microsporidia</taxon>
        <taxon>Nosematidae</taxon>
        <taxon>Vairimorpha</taxon>
    </lineage>
</organism>
<protein>
    <submittedName>
        <fullName evidence="1">Uncharacterized protein</fullName>
    </submittedName>
</protein>
<accession>A0AAX4JD73</accession>
<dbReference type="AlphaFoldDB" id="A0AAX4JD73"/>
<name>A0AAX4JD73_9MICR</name>
<evidence type="ECO:0000313" key="2">
    <source>
        <dbReference type="Proteomes" id="UP001334084"/>
    </source>
</evidence>